<dbReference type="AlphaFoldDB" id="A0A512C6H7"/>
<dbReference type="Pfam" id="PF08541">
    <property type="entry name" value="ACP_syn_III_C"/>
    <property type="match status" value="1"/>
</dbReference>
<dbReference type="GO" id="GO:0044550">
    <property type="term" value="P:secondary metabolite biosynthetic process"/>
    <property type="evidence" value="ECO:0007669"/>
    <property type="project" value="TreeGrafter"/>
</dbReference>
<protein>
    <submittedName>
        <fullName evidence="5">3-oxoacyl-ACP synthase</fullName>
    </submittedName>
</protein>
<sequence>MDKRIISSIIVGSGKYLPKEVIPNDYFLTKEFYDASGNRLVKPNADIVATLQKITEIRERRYLEENLMTSDMAYFAAKDALSSADIDGESLDYIIVAHNFGDILKDNIRIDTCPTLAARVKHKLGIKNPYTVAYDLPFGCPGWIQGMIQANYYLQSGDAKRVMVIGAENLSRISDPHDIDSMIFSDGAGAVILEAKEGDSKEGLLAHITRSDTLDHAFLLTMGPSYNPNHPDNTRFLKMNGRKLYEYAIKTVAPTLKECLERADIDIETLKHVLIHQANAKMDHNILERLFLLYNKTDIPKGLMPMSIQELGNNSVATVPILYDLVVKGDKKNHQFNSGDYSLFASVGAGMNINAFVYLHP</sequence>
<dbReference type="GO" id="GO:0006633">
    <property type="term" value="P:fatty acid biosynthetic process"/>
    <property type="evidence" value="ECO:0007669"/>
    <property type="project" value="InterPro"/>
</dbReference>
<comment type="caution">
    <text evidence="5">The sequence shown here is derived from an EMBL/GenBank/DDBJ whole genome shotgun (WGS) entry which is preliminary data.</text>
</comment>
<feature type="domain" description="Beta-ketoacyl-[acyl-carrier-protein] synthase III C-terminal" evidence="3">
    <location>
        <begin position="260"/>
        <end position="357"/>
    </location>
</feature>
<dbReference type="GO" id="GO:0004315">
    <property type="term" value="F:3-oxoacyl-[acyl-carrier-protein] synthase activity"/>
    <property type="evidence" value="ECO:0007669"/>
    <property type="project" value="InterPro"/>
</dbReference>
<dbReference type="Gene3D" id="3.40.47.10">
    <property type="match status" value="2"/>
</dbReference>
<feature type="domain" description="Beta-ketoacyl-[acyl-carrier-protein] synthase III N-terminal" evidence="4">
    <location>
        <begin position="134"/>
        <end position="206"/>
    </location>
</feature>
<evidence type="ECO:0000313" key="6">
    <source>
        <dbReference type="Proteomes" id="UP000321301"/>
    </source>
</evidence>
<dbReference type="PANTHER" id="PTHR34069">
    <property type="entry name" value="3-OXOACYL-[ACYL-CARRIER-PROTEIN] SYNTHASE 3"/>
    <property type="match status" value="1"/>
</dbReference>
<dbReference type="PANTHER" id="PTHR34069:SF3">
    <property type="entry name" value="ACYL-COA:ACYL-COA ALKYLTRANSFERASE"/>
    <property type="match status" value="1"/>
</dbReference>
<dbReference type="RefSeq" id="WP_020890907.1">
    <property type="nucleotide sequence ID" value="NZ_BJYV01000001.1"/>
</dbReference>
<dbReference type="SUPFAM" id="SSF53901">
    <property type="entry name" value="Thiolase-like"/>
    <property type="match status" value="1"/>
</dbReference>
<keyword evidence="2" id="KW-0012">Acyltransferase</keyword>
<evidence type="ECO:0000256" key="1">
    <source>
        <dbReference type="ARBA" id="ARBA00022679"/>
    </source>
</evidence>
<dbReference type="InterPro" id="IPR013747">
    <property type="entry name" value="ACP_syn_III_C"/>
</dbReference>
<dbReference type="CDD" id="cd00830">
    <property type="entry name" value="KAS_III"/>
    <property type="match status" value="1"/>
</dbReference>
<dbReference type="InterPro" id="IPR016039">
    <property type="entry name" value="Thiolase-like"/>
</dbReference>
<keyword evidence="6" id="KW-1185">Reference proteome</keyword>
<dbReference type="InterPro" id="IPR013751">
    <property type="entry name" value="ACP_syn_III_N"/>
</dbReference>
<evidence type="ECO:0000256" key="2">
    <source>
        <dbReference type="ARBA" id="ARBA00023315"/>
    </source>
</evidence>
<accession>A0A512C6H7</accession>
<name>A0A512C6H7_9BACT</name>
<proteinExistence type="predicted"/>
<evidence type="ECO:0000259" key="3">
    <source>
        <dbReference type="Pfam" id="PF08541"/>
    </source>
</evidence>
<keyword evidence="1" id="KW-0808">Transferase</keyword>
<dbReference type="Proteomes" id="UP000321301">
    <property type="component" value="Unassembled WGS sequence"/>
</dbReference>
<organism evidence="5 6">
    <name type="scientific">Cyclobacterium qasimii</name>
    <dbReference type="NCBI Taxonomy" id="1350429"/>
    <lineage>
        <taxon>Bacteria</taxon>
        <taxon>Pseudomonadati</taxon>
        <taxon>Bacteroidota</taxon>
        <taxon>Cytophagia</taxon>
        <taxon>Cytophagales</taxon>
        <taxon>Cyclobacteriaceae</taxon>
        <taxon>Cyclobacterium</taxon>
    </lineage>
</organism>
<evidence type="ECO:0000313" key="5">
    <source>
        <dbReference type="EMBL" id="GEO19816.1"/>
    </source>
</evidence>
<reference evidence="5 6" key="1">
    <citation type="submission" date="2019-07" db="EMBL/GenBank/DDBJ databases">
        <title>Whole genome shotgun sequence of Cyclobacterium qasimii NBRC 106168.</title>
        <authorList>
            <person name="Hosoyama A."/>
            <person name="Uohara A."/>
            <person name="Ohji S."/>
            <person name="Ichikawa N."/>
        </authorList>
    </citation>
    <scope>NUCLEOTIDE SEQUENCE [LARGE SCALE GENOMIC DNA]</scope>
    <source>
        <strain evidence="5 6">NBRC 106168</strain>
    </source>
</reference>
<dbReference type="Pfam" id="PF08545">
    <property type="entry name" value="ACP_syn_III"/>
    <property type="match status" value="1"/>
</dbReference>
<gene>
    <name evidence="5" type="primary">fabH1</name>
    <name evidence="5" type="ORF">CQA01_03500</name>
</gene>
<evidence type="ECO:0000259" key="4">
    <source>
        <dbReference type="Pfam" id="PF08545"/>
    </source>
</evidence>
<dbReference type="EMBL" id="BJYV01000001">
    <property type="protein sequence ID" value="GEO19816.1"/>
    <property type="molecule type" value="Genomic_DNA"/>
</dbReference>